<proteinExistence type="predicted"/>
<dbReference type="PROSITE" id="PS50297">
    <property type="entry name" value="ANK_REP_REGION"/>
    <property type="match status" value="2"/>
</dbReference>
<dbReference type="InterPro" id="IPR002110">
    <property type="entry name" value="Ankyrin_rpt"/>
</dbReference>
<keyword evidence="2 3" id="KW-0040">ANK repeat</keyword>
<dbReference type="VEuPathDB" id="CryptoDB:Cvel_29032"/>
<sequence length="415" mass="45105">MLCSEMSALSMQETAPPLTDEDFLQHLDAWEALTTASLKSEFEVVGKTLAAKGGHGNCAAAAEDAPRVFPSDLTALRLLEEKWRVLSTVIKDRLGVTNTRVGDSPPPLLSMMMAQRLCDSPTTENFIACLEGWEVSITPFLQTHAEIIRNTFKGNKDRGDPAITPTGDSVSLPSLLIEGHLTLLRFLEGVKKDIAKIVRESLGEVVRGHFEIDLGFLYDYGVGEIGRIVRSFRAVEAKDLHEHMEAYMDGEDMADDFGLLLKVGADVDGLVEGETALMKAVSRDRQDVAQMLLEAGADLEAKAGSEAGDFPDEDSGEGWFNMDLVDGDTALIAACRQDKWGMIEFLVAEGANVDAKGPIEPGPAREKALVITRERAEGYLDENGPPNNTIEDHEYKMGDSVHALGPLCVRPCGLC</sequence>
<dbReference type="SMART" id="SM00248">
    <property type="entry name" value="ANK"/>
    <property type="match status" value="2"/>
</dbReference>
<dbReference type="Gene3D" id="1.25.40.20">
    <property type="entry name" value="Ankyrin repeat-containing domain"/>
    <property type="match status" value="1"/>
</dbReference>
<keyword evidence="1" id="KW-0677">Repeat</keyword>
<dbReference type="PhylomeDB" id="A0A0G4HMD5"/>
<dbReference type="EMBL" id="CDMZ01003149">
    <property type="protein sequence ID" value="CEM45298.1"/>
    <property type="molecule type" value="Genomic_DNA"/>
</dbReference>
<evidence type="ECO:0000313" key="4">
    <source>
        <dbReference type="EMBL" id="CEM45298.1"/>
    </source>
</evidence>
<feature type="repeat" description="ANK" evidence="3">
    <location>
        <begin position="326"/>
        <end position="358"/>
    </location>
</feature>
<evidence type="ECO:0000256" key="3">
    <source>
        <dbReference type="PROSITE-ProRule" id="PRU00023"/>
    </source>
</evidence>
<dbReference type="AlphaFoldDB" id="A0A0G4HMD5"/>
<accession>A0A0G4HMD5</accession>
<dbReference type="InterPro" id="IPR036770">
    <property type="entry name" value="Ankyrin_rpt-contain_sf"/>
</dbReference>
<dbReference type="Pfam" id="PF00023">
    <property type="entry name" value="Ank"/>
    <property type="match status" value="2"/>
</dbReference>
<dbReference type="PANTHER" id="PTHR24189:SF50">
    <property type="entry name" value="ANKYRIN REPEAT AND SOCS BOX PROTEIN 2"/>
    <property type="match status" value="1"/>
</dbReference>
<protein>
    <submittedName>
        <fullName evidence="4">Uncharacterized protein</fullName>
    </submittedName>
</protein>
<organism evidence="4">
    <name type="scientific">Chromera velia CCMP2878</name>
    <dbReference type="NCBI Taxonomy" id="1169474"/>
    <lineage>
        <taxon>Eukaryota</taxon>
        <taxon>Sar</taxon>
        <taxon>Alveolata</taxon>
        <taxon>Colpodellida</taxon>
        <taxon>Chromeraceae</taxon>
        <taxon>Chromera</taxon>
    </lineage>
</organism>
<gene>
    <name evidence="4" type="ORF">Cvel_29032</name>
</gene>
<feature type="repeat" description="ANK" evidence="3">
    <location>
        <begin position="272"/>
        <end position="304"/>
    </location>
</feature>
<dbReference type="PANTHER" id="PTHR24189">
    <property type="entry name" value="MYOTROPHIN"/>
    <property type="match status" value="1"/>
</dbReference>
<dbReference type="PROSITE" id="PS50088">
    <property type="entry name" value="ANK_REPEAT"/>
    <property type="match status" value="2"/>
</dbReference>
<evidence type="ECO:0000256" key="1">
    <source>
        <dbReference type="ARBA" id="ARBA00022737"/>
    </source>
</evidence>
<name>A0A0G4HMD5_9ALVE</name>
<dbReference type="InterPro" id="IPR050745">
    <property type="entry name" value="Multifunctional_regulatory"/>
</dbReference>
<dbReference type="SUPFAM" id="SSF48403">
    <property type="entry name" value="Ankyrin repeat"/>
    <property type="match status" value="1"/>
</dbReference>
<reference evidence="4" key="1">
    <citation type="submission" date="2014-11" db="EMBL/GenBank/DDBJ databases">
        <authorList>
            <person name="Otto D Thomas"/>
            <person name="Naeem Raeece"/>
        </authorList>
    </citation>
    <scope>NUCLEOTIDE SEQUENCE</scope>
</reference>
<evidence type="ECO:0000256" key="2">
    <source>
        <dbReference type="ARBA" id="ARBA00023043"/>
    </source>
</evidence>